<accession>A0A5C3MVU7</accession>
<dbReference type="AlphaFoldDB" id="A0A5C3MVU7"/>
<evidence type="ECO:0000313" key="1">
    <source>
        <dbReference type="EMBL" id="TFK49270.1"/>
    </source>
</evidence>
<gene>
    <name evidence="1" type="ORF">OE88DRAFT_404491</name>
</gene>
<organism evidence="1 2">
    <name type="scientific">Heliocybe sulcata</name>
    <dbReference type="NCBI Taxonomy" id="5364"/>
    <lineage>
        <taxon>Eukaryota</taxon>
        <taxon>Fungi</taxon>
        <taxon>Dikarya</taxon>
        <taxon>Basidiomycota</taxon>
        <taxon>Agaricomycotina</taxon>
        <taxon>Agaricomycetes</taxon>
        <taxon>Gloeophyllales</taxon>
        <taxon>Gloeophyllaceae</taxon>
        <taxon>Heliocybe</taxon>
    </lineage>
</organism>
<dbReference type="Proteomes" id="UP000305948">
    <property type="component" value="Unassembled WGS sequence"/>
</dbReference>
<dbReference type="EMBL" id="ML213516">
    <property type="protein sequence ID" value="TFK49270.1"/>
    <property type="molecule type" value="Genomic_DNA"/>
</dbReference>
<evidence type="ECO:0000313" key="2">
    <source>
        <dbReference type="Proteomes" id="UP000305948"/>
    </source>
</evidence>
<protein>
    <submittedName>
        <fullName evidence="1">Uncharacterized protein</fullName>
    </submittedName>
</protein>
<sequence>MAGRVWRYRCRLPGLFDSRSLIHLDRGLRSLSSARASKRSKRCRNEISKNSSQSFYTNLLLSLPPATASGLLLHRPRLTPLGQAMLPPLHSILLLSCFLSRGTLQAKLRWVSSGRSLIIHDLLCTYLPVECALEDSA</sequence>
<reference evidence="1 2" key="1">
    <citation type="journal article" date="2019" name="Nat. Ecol. Evol.">
        <title>Megaphylogeny resolves global patterns of mushroom evolution.</title>
        <authorList>
            <person name="Varga T."/>
            <person name="Krizsan K."/>
            <person name="Foldi C."/>
            <person name="Dima B."/>
            <person name="Sanchez-Garcia M."/>
            <person name="Sanchez-Ramirez S."/>
            <person name="Szollosi G.J."/>
            <person name="Szarkandi J.G."/>
            <person name="Papp V."/>
            <person name="Albert L."/>
            <person name="Andreopoulos W."/>
            <person name="Angelini C."/>
            <person name="Antonin V."/>
            <person name="Barry K.W."/>
            <person name="Bougher N.L."/>
            <person name="Buchanan P."/>
            <person name="Buyck B."/>
            <person name="Bense V."/>
            <person name="Catcheside P."/>
            <person name="Chovatia M."/>
            <person name="Cooper J."/>
            <person name="Damon W."/>
            <person name="Desjardin D."/>
            <person name="Finy P."/>
            <person name="Geml J."/>
            <person name="Haridas S."/>
            <person name="Hughes K."/>
            <person name="Justo A."/>
            <person name="Karasinski D."/>
            <person name="Kautmanova I."/>
            <person name="Kiss B."/>
            <person name="Kocsube S."/>
            <person name="Kotiranta H."/>
            <person name="LaButti K.M."/>
            <person name="Lechner B.E."/>
            <person name="Liimatainen K."/>
            <person name="Lipzen A."/>
            <person name="Lukacs Z."/>
            <person name="Mihaltcheva S."/>
            <person name="Morgado L.N."/>
            <person name="Niskanen T."/>
            <person name="Noordeloos M.E."/>
            <person name="Ohm R.A."/>
            <person name="Ortiz-Santana B."/>
            <person name="Ovrebo C."/>
            <person name="Racz N."/>
            <person name="Riley R."/>
            <person name="Savchenko A."/>
            <person name="Shiryaev A."/>
            <person name="Soop K."/>
            <person name="Spirin V."/>
            <person name="Szebenyi C."/>
            <person name="Tomsovsky M."/>
            <person name="Tulloss R.E."/>
            <person name="Uehling J."/>
            <person name="Grigoriev I.V."/>
            <person name="Vagvolgyi C."/>
            <person name="Papp T."/>
            <person name="Martin F.M."/>
            <person name="Miettinen O."/>
            <person name="Hibbett D.S."/>
            <person name="Nagy L.G."/>
        </authorList>
    </citation>
    <scope>NUCLEOTIDE SEQUENCE [LARGE SCALE GENOMIC DNA]</scope>
    <source>
        <strain evidence="1 2">OMC1185</strain>
    </source>
</reference>
<name>A0A5C3MVU7_9AGAM</name>
<keyword evidence="2" id="KW-1185">Reference proteome</keyword>
<proteinExistence type="predicted"/>